<comment type="caution">
    <text evidence="17">The sequence shown here is derived from an EMBL/GenBank/DDBJ whole genome shotgun (WGS) entry which is preliminary data.</text>
</comment>
<accession>A0A9W9UGQ2</accession>
<reference evidence="17" key="1">
    <citation type="submission" date="2022-12" db="EMBL/GenBank/DDBJ databases">
        <authorList>
            <person name="Petersen C."/>
        </authorList>
    </citation>
    <scope>NUCLEOTIDE SEQUENCE</scope>
    <source>
        <strain evidence="17">IBT 35673</strain>
    </source>
</reference>
<evidence type="ECO:0000256" key="11">
    <source>
        <dbReference type="ARBA" id="ARBA00022989"/>
    </source>
</evidence>
<dbReference type="PANTHER" id="PTHR24089">
    <property type="entry name" value="SOLUTE CARRIER FAMILY 25"/>
    <property type="match status" value="1"/>
</dbReference>
<keyword evidence="6 14" id="KW-0812">Transmembrane</keyword>
<evidence type="ECO:0000256" key="4">
    <source>
        <dbReference type="ARBA" id="ARBA00021935"/>
    </source>
</evidence>
<dbReference type="PRINTS" id="PR00926">
    <property type="entry name" value="MITOCARRIER"/>
</dbReference>
<dbReference type="AlphaFoldDB" id="A0A9W9UGQ2"/>
<dbReference type="GO" id="GO:0005743">
    <property type="term" value="C:mitochondrial inner membrane"/>
    <property type="evidence" value="ECO:0007669"/>
    <property type="project" value="UniProtKB-SubCell"/>
</dbReference>
<dbReference type="Gene3D" id="1.10.238.10">
    <property type="entry name" value="EF-hand"/>
    <property type="match status" value="1"/>
</dbReference>
<dbReference type="SUPFAM" id="SSF47473">
    <property type="entry name" value="EF-hand"/>
    <property type="match status" value="1"/>
</dbReference>
<keyword evidence="13 14" id="KW-0472">Membrane</keyword>
<dbReference type="FunFam" id="1.50.40.10:FF:000016">
    <property type="entry name" value="Solute carrier family 25 member 23"/>
    <property type="match status" value="1"/>
</dbReference>
<evidence type="ECO:0000259" key="16">
    <source>
        <dbReference type="PROSITE" id="PS50222"/>
    </source>
</evidence>
<protein>
    <recommendedName>
        <fullName evidence="4">Mitochondrial thiamine pyrophosphate carrier 1</fullName>
    </recommendedName>
</protein>
<dbReference type="SMART" id="SM00054">
    <property type="entry name" value="EFh"/>
    <property type="match status" value="4"/>
</dbReference>
<dbReference type="Proteomes" id="UP001147695">
    <property type="component" value="Unassembled WGS sequence"/>
</dbReference>
<proteinExistence type="inferred from homology"/>
<evidence type="ECO:0000256" key="2">
    <source>
        <dbReference type="ARBA" id="ARBA00004448"/>
    </source>
</evidence>
<evidence type="ECO:0000256" key="12">
    <source>
        <dbReference type="ARBA" id="ARBA00023128"/>
    </source>
</evidence>
<evidence type="ECO:0000256" key="14">
    <source>
        <dbReference type="PROSITE-ProRule" id="PRU00282"/>
    </source>
</evidence>
<feature type="repeat" description="Solcar" evidence="14">
    <location>
        <begin position="404"/>
        <end position="489"/>
    </location>
</feature>
<keyword evidence="7" id="KW-0479">Metal-binding</keyword>
<evidence type="ECO:0000256" key="7">
    <source>
        <dbReference type="ARBA" id="ARBA00022723"/>
    </source>
</evidence>
<dbReference type="InterPro" id="IPR023395">
    <property type="entry name" value="MCP_dom_sf"/>
</dbReference>
<dbReference type="Gene3D" id="1.50.40.10">
    <property type="entry name" value="Mitochondrial carrier domain"/>
    <property type="match status" value="1"/>
</dbReference>
<comment type="function">
    <text evidence="1">Mitochondrial transporter that mediates uptake of thiamine pyrophosphate (ThPP) into mitochondria.</text>
</comment>
<dbReference type="PROSITE" id="PS50920">
    <property type="entry name" value="SOLCAR"/>
    <property type="match status" value="3"/>
</dbReference>
<keyword evidence="5 15" id="KW-0813">Transport</keyword>
<dbReference type="Pfam" id="PF13499">
    <property type="entry name" value="EF-hand_7"/>
    <property type="match status" value="1"/>
</dbReference>
<keyword evidence="10" id="KW-0106">Calcium</keyword>
<evidence type="ECO:0000256" key="10">
    <source>
        <dbReference type="ARBA" id="ARBA00022837"/>
    </source>
</evidence>
<feature type="domain" description="EF-hand" evidence="16">
    <location>
        <begin position="130"/>
        <end position="165"/>
    </location>
</feature>
<keyword evidence="12" id="KW-0496">Mitochondrion</keyword>
<evidence type="ECO:0000313" key="18">
    <source>
        <dbReference type="Proteomes" id="UP001147695"/>
    </source>
</evidence>
<dbReference type="PROSITE" id="PS50222">
    <property type="entry name" value="EF_HAND_2"/>
    <property type="match status" value="2"/>
</dbReference>
<name>A0A9W9UGQ2_PENBR</name>
<dbReference type="GO" id="GO:0055085">
    <property type="term" value="P:transmembrane transport"/>
    <property type="evidence" value="ECO:0007669"/>
    <property type="project" value="InterPro"/>
</dbReference>
<evidence type="ECO:0000256" key="8">
    <source>
        <dbReference type="ARBA" id="ARBA00022737"/>
    </source>
</evidence>
<feature type="repeat" description="Solcar" evidence="14">
    <location>
        <begin position="507"/>
        <end position="596"/>
    </location>
</feature>
<dbReference type="InterPro" id="IPR011992">
    <property type="entry name" value="EF-hand-dom_pair"/>
</dbReference>
<keyword evidence="9" id="KW-0999">Mitochondrion inner membrane</keyword>
<comment type="subcellular location">
    <subcellularLocation>
        <location evidence="2">Mitochondrion inner membrane</location>
        <topology evidence="2">Multi-pass membrane protein</topology>
    </subcellularLocation>
</comment>
<evidence type="ECO:0000256" key="15">
    <source>
        <dbReference type="RuleBase" id="RU000488"/>
    </source>
</evidence>
<dbReference type="EMBL" id="JAPZBQ010000003">
    <property type="protein sequence ID" value="KAJ5337971.1"/>
    <property type="molecule type" value="Genomic_DNA"/>
</dbReference>
<dbReference type="GO" id="GO:0005509">
    <property type="term" value="F:calcium ion binding"/>
    <property type="evidence" value="ECO:0007669"/>
    <property type="project" value="InterPro"/>
</dbReference>
<keyword evidence="11" id="KW-1133">Transmembrane helix</keyword>
<dbReference type="SUPFAM" id="SSF103506">
    <property type="entry name" value="Mitochondrial carrier"/>
    <property type="match status" value="1"/>
</dbReference>
<reference evidence="17" key="2">
    <citation type="journal article" date="2023" name="IMA Fungus">
        <title>Comparative genomic study of the Penicillium genus elucidates a diverse pangenome and 15 lateral gene transfer events.</title>
        <authorList>
            <person name="Petersen C."/>
            <person name="Sorensen T."/>
            <person name="Nielsen M.R."/>
            <person name="Sondergaard T.E."/>
            <person name="Sorensen J.L."/>
            <person name="Fitzpatrick D.A."/>
            <person name="Frisvad J.C."/>
            <person name="Nielsen K.L."/>
        </authorList>
    </citation>
    <scope>NUCLEOTIDE SEQUENCE</scope>
    <source>
        <strain evidence="17">IBT 35673</strain>
    </source>
</reference>
<evidence type="ECO:0000313" key="17">
    <source>
        <dbReference type="EMBL" id="KAJ5337971.1"/>
    </source>
</evidence>
<evidence type="ECO:0000256" key="13">
    <source>
        <dbReference type="ARBA" id="ARBA00023136"/>
    </source>
</evidence>
<dbReference type="InterPro" id="IPR002048">
    <property type="entry name" value="EF_hand_dom"/>
</dbReference>
<comment type="similarity">
    <text evidence="3 15">Belongs to the mitochondrial carrier (TC 2.A.29) family.</text>
</comment>
<dbReference type="CDD" id="cd00051">
    <property type="entry name" value="EFh"/>
    <property type="match status" value="2"/>
</dbReference>
<sequence length="600" mass="66184">MAPESKDERDQRVAKLWETLDTRREGHIDLHGLKKGLKKSTIVSLGTPRRGNRTNDFFPALKNADEMVVSVVQQVDTNGDGRIDQAEFHAFLNHTEEGLWKMFQSIDRNHNGEIDKAELRNAFSSSGVTVSGAKLDRFFAEMDKNNDGVISYAEWRDFLLFLPLHSPTDLHAVLSYYTATGNLNPEGDVHINDLQGLGTDHPFLRHISGIQHLLYNILSLPALAFLLPSAHAEAIHVSKLDPVLENDHLSLDGDFEVEWLTIPQTTAMRMFFRYYGRRLTENTPQLGYFFAGGIAGAISRTATAPLDRLKVYLIAQTGVKESTVRAAKEGAPLAAAGNASKTLFDALKELWRAGGIRSLFAGNGLNVVKVMPESAIKFGAYESAKRMFARLEGHNDPKRLLPTSQFMSGGFGGMVAQCFVYPLDTLKFRMQCETVKGGPKGNQLIAATARKVWNKNGLFGFFRGLPLGLVGMFPYAAIDLSTFEYLKRTLIAKKARELGCHEDDVPLGNFLTGAIGATSGGFSASIVYPLNVLRTRLQTQGTFMHPPTYTGIGEVLRITLKSEGPRGLYKGLTPNLLKVAPAMSISYVVYENAKRTLGLR</sequence>
<evidence type="ECO:0000256" key="9">
    <source>
        <dbReference type="ARBA" id="ARBA00022792"/>
    </source>
</evidence>
<dbReference type="InterPro" id="IPR002067">
    <property type="entry name" value="MCP"/>
</dbReference>
<feature type="domain" description="EF-hand" evidence="16">
    <location>
        <begin position="94"/>
        <end position="129"/>
    </location>
</feature>
<evidence type="ECO:0000256" key="5">
    <source>
        <dbReference type="ARBA" id="ARBA00022448"/>
    </source>
</evidence>
<feature type="repeat" description="Solcar" evidence="14">
    <location>
        <begin position="283"/>
        <end position="387"/>
    </location>
</feature>
<organism evidence="17 18">
    <name type="scientific">Penicillium brevicompactum</name>
    <dbReference type="NCBI Taxonomy" id="5074"/>
    <lineage>
        <taxon>Eukaryota</taxon>
        <taxon>Fungi</taxon>
        <taxon>Dikarya</taxon>
        <taxon>Ascomycota</taxon>
        <taxon>Pezizomycotina</taxon>
        <taxon>Eurotiomycetes</taxon>
        <taxon>Eurotiomycetidae</taxon>
        <taxon>Eurotiales</taxon>
        <taxon>Aspergillaceae</taxon>
        <taxon>Penicillium</taxon>
    </lineage>
</organism>
<dbReference type="InterPro" id="IPR018108">
    <property type="entry name" value="MCP_transmembrane"/>
</dbReference>
<evidence type="ECO:0000256" key="6">
    <source>
        <dbReference type="ARBA" id="ARBA00022692"/>
    </source>
</evidence>
<dbReference type="InterPro" id="IPR018247">
    <property type="entry name" value="EF_Hand_1_Ca_BS"/>
</dbReference>
<evidence type="ECO:0000256" key="1">
    <source>
        <dbReference type="ARBA" id="ARBA00002238"/>
    </source>
</evidence>
<dbReference type="Pfam" id="PF00153">
    <property type="entry name" value="Mito_carr"/>
    <property type="match status" value="3"/>
</dbReference>
<gene>
    <name evidence="17" type="ORF">N7452_004699</name>
</gene>
<dbReference type="Pfam" id="PF13202">
    <property type="entry name" value="EF-hand_5"/>
    <property type="match status" value="1"/>
</dbReference>
<evidence type="ECO:0000256" key="3">
    <source>
        <dbReference type="ARBA" id="ARBA00006375"/>
    </source>
</evidence>
<keyword evidence="8" id="KW-0677">Repeat</keyword>
<dbReference type="PROSITE" id="PS00018">
    <property type="entry name" value="EF_HAND_1"/>
    <property type="match status" value="2"/>
</dbReference>